<evidence type="ECO:0000313" key="2">
    <source>
        <dbReference type="Proteomes" id="UP001243298"/>
    </source>
</evidence>
<evidence type="ECO:0000313" key="1">
    <source>
        <dbReference type="EMBL" id="MDH4904144.1"/>
    </source>
</evidence>
<dbReference type="SUPFAM" id="SSF143011">
    <property type="entry name" value="RelE-like"/>
    <property type="match status" value="1"/>
</dbReference>
<dbReference type="Pfam" id="PF05973">
    <property type="entry name" value="Gp49"/>
    <property type="match status" value="1"/>
</dbReference>
<name>A0ABT6IQN3_9GAMM</name>
<gene>
    <name evidence="1" type="ORF">CUR83_03500</name>
</gene>
<dbReference type="EMBL" id="PGFT01000001">
    <property type="protein sequence ID" value="MDH4904144.1"/>
    <property type="molecule type" value="Genomic_DNA"/>
</dbReference>
<accession>A0ABT6IQN3</accession>
<comment type="caution">
    <text evidence="1">The sequence shown here is derived from an EMBL/GenBank/DDBJ whole genome shotgun (WGS) entry which is preliminary data.</text>
</comment>
<dbReference type="Proteomes" id="UP001243298">
    <property type="component" value="Unassembled WGS sequence"/>
</dbReference>
<sequence length="110" mass="12672">MINIDQTEQFERWLHKLKDPLGKVGILARIKRAQGGNFGDHKPLANTNGIYEMRIFKGNGYRVYYAQQGDTLYLLLIGGSKDSQTNDISKACTLWQQVKDQEKEHPNDQY</sequence>
<dbReference type="InterPro" id="IPR014056">
    <property type="entry name" value="TypeIITA-like_toxin_pred"/>
</dbReference>
<dbReference type="InterPro" id="IPR035093">
    <property type="entry name" value="RelE/ParE_toxin_dom_sf"/>
</dbReference>
<keyword evidence="2" id="KW-1185">Reference proteome</keyword>
<evidence type="ECO:0008006" key="3">
    <source>
        <dbReference type="Google" id="ProtNLM"/>
    </source>
</evidence>
<dbReference type="InterPro" id="IPR009241">
    <property type="entry name" value="HigB-like"/>
</dbReference>
<dbReference type="NCBIfam" id="TIGR02683">
    <property type="entry name" value="upstrm_HI1419"/>
    <property type="match status" value="1"/>
</dbReference>
<dbReference type="RefSeq" id="WP_284719093.1">
    <property type="nucleotide sequence ID" value="NZ_PGFT01000001.1"/>
</dbReference>
<dbReference type="PANTHER" id="PTHR41791:SF1">
    <property type="entry name" value="SSL7039 PROTEIN"/>
    <property type="match status" value="1"/>
</dbReference>
<organism evidence="1 2">
    <name type="scientific">Psychrobacter pocilloporae</name>
    <dbReference type="NCBI Taxonomy" id="1775882"/>
    <lineage>
        <taxon>Bacteria</taxon>
        <taxon>Pseudomonadati</taxon>
        <taxon>Pseudomonadota</taxon>
        <taxon>Gammaproteobacteria</taxon>
        <taxon>Moraxellales</taxon>
        <taxon>Moraxellaceae</taxon>
        <taxon>Psychrobacter</taxon>
    </lineage>
</organism>
<protein>
    <recommendedName>
        <fullName evidence="3">Addiction module protein</fullName>
    </recommendedName>
</protein>
<dbReference type="PANTHER" id="PTHR41791">
    <property type="entry name" value="SSL7039 PROTEIN"/>
    <property type="match status" value="1"/>
</dbReference>
<proteinExistence type="predicted"/>
<dbReference type="PIRSF" id="PIRSF028744">
    <property type="entry name" value="Addict_mod_HI1419"/>
    <property type="match status" value="1"/>
</dbReference>
<reference evidence="1 2" key="1">
    <citation type="submission" date="2017-11" db="EMBL/GenBank/DDBJ databases">
        <title>Whole genome sequencing of Psychrobacter pocilloporae S6-60T(=JCM 31058T=LMG 29157T).</title>
        <authorList>
            <person name="Das S.K."/>
        </authorList>
    </citation>
    <scope>NUCLEOTIDE SEQUENCE [LARGE SCALE GENOMIC DNA]</scope>
    <source>
        <strain evidence="1 2">S6-60</strain>
    </source>
</reference>